<feature type="compositionally biased region" description="Polar residues" evidence="7">
    <location>
        <begin position="873"/>
        <end position="895"/>
    </location>
</feature>
<dbReference type="GO" id="GO:0004709">
    <property type="term" value="F:MAP kinase kinase kinase activity"/>
    <property type="evidence" value="ECO:0007669"/>
    <property type="project" value="UniProtKB-ARBA"/>
</dbReference>
<feature type="compositionally biased region" description="Polar residues" evidence="7">
    <location>
        <begin position="275"/>
        <end position="311"/>
    </location>
</feature>
<dbReference type="PROSITE" id="PS00107">
    <property type="entry name" value="PROTEIN_KINASE_ATP"/>
    <property type="match status" value="1"/>
</dbReference>
<dbReference type="PROSITE" id="PS50105">
    <property type="entry name" value="SAM_DOMAIN"/>
    <property type="match status" value="1"/>
</dbReference>
<feature type="region of interest" description="Disordered" evidence="7">
    <location>
        <begin position="387"/>
        <end position="421"/>
    </location>
</feature>
<accession>A0A9N9F8Q8</accession>
<dbReference type="OrthoDB" id="266718at2759"/>
<keyword evidence="2" id="KW-0808">Transferase</keyword>
<keyword evidence="11" id="KW-1185">Reference proteome</keyword>
<sequence length="1403" mass="156837">MLSVNNQRRPSVDTNVTPNVGLRRPTNEQDSHNHSSSTYHNGRPISPSASQTLTGNATPDGPYSTLEARSRSPSVSSAHSLIDYSTANSHNIHQLEQNLQRLNLVNITENMEPRNYNSPSPIVTNVDCSTLSSPTNSITSITAASLTRKDHITGHTHDRSRSTSIDGDIEYSTWSMDKVEQWLDANSFSDYKKIFVEQELCGERFFKLGNYTNAKNLLKGDSESRSKLITAIRKLGEGKQKRHSSSEKGSQDDTIYNSPSASSSSSLLGQNSPSTQNISTLPISTPPNNSNHPLSPQNKTLKSSTSSIDLRSTNLKNSTNNTNVPIITPRSSSIGWEKNHSSSNSTISQIEQPISSSNIDNGHTNDTRRLQTIPQNENSFYANQPVMPQQDQYHKSDKKRTNTNKSIAHNRARSYSSGDNMKYPPINFLQQRNVSNISNTIPQRNIQITEDMTNFIVVNITSCQDLTSIINVIFSRLKIEQSDREDYAFHVAEIGQEIGPIISNEDLLQKCLSADAKASLKLLVKRIQPPESYYAIPHPHKKLTQYSSQSELDQISSNNNNITDDRKFRFPGGFNPLIKGWNGLSPEIIPISEEPSDINKFSGVKFPVPFIDHQRSTSNIRANSGSSSQNIYAPAPDYNTSSRPAAYEPYSKNHRKLASEDNDFINNQDSSSPSHGIVHDIVHDNSLSQRINHSQVLQPAGRRSNNTGRDNMTQNVSSQIQKTNSHPQSYSNLQSPHQNTLTTTIPTNVPYGKLSKSQPHLPLNHVNDNPREIYEPEQRYQLKQSGSSEPDLTLRKVGKSQPLRSSASTPVAKRSDDDISLWAEKPKPTQKTSSSHVNQESPIVASPSLPDRNSPIDNLNRSINTTESKKSDSTLIVQSDESKKTLSSSNGQSNVFKRPGSVDSAISLSQNSSSENINQTDNRTNNKDLDATLVSDEQLSNQPKPTKPSQKRSTGGLARTVSKRRGVKVEESWVERPTAEDVFDNIEQYFPDHDIDMPIVGAQGNMNTVSENEDSTQATPSPNVAEKTGAGAKIARGKSIRVAVHEAKERERRERRERSKMKEAVNKVVKQQRQLHRKPTTKLWDKKVVEERPSNKKIPSLPNSKSYEESAERKPVKWVKGELIGKGTFGKVFLAMNLTSSEMMAVKQIELPKTKHDQRNERQKTLIKAFKDEMEILKDLDHEHIVTYIGYEENDDTVNIFLEYVNGGSIGTVLRTHGAFKESVVRSFTRQILLGLQYLHDKNILHRDIKSDNILVDEEGCCKISDFGISKKNEQGIAYDYNSNMSLQGTIFWMAPEVFTAGYSAKVDIWSLGCVVLEMFAGERPWPNLSDLAAIFKLGSEKKSPPIREDIVMSNDARDFLNKCFIIEPNDRPTAKQLLSHPFAEENSSFYFKEFITIPGRSS</sequence>
<feature type="compositionally biased region" description="Polar residues" evidence="7">
    <location>
        <begin position="47"/>
        <end position="57"/>
    </location>
</feature>
<feature type="compositionally biased region" description="Polar residues" evidence="7">
    <location>
        <begin position="695"/>
        <end position="747"/>
    </location>
</feature>
<evidence type="ECO:0000256" key="2">
    <source>
        <dbReference type="ARBA" id="ARBA00022679"/>
    </source>
</evidence>
<dbReference type="FunFam" id="3.30.200.20:FF:000387">
    <property type="entry name" value="Serine/threonine-protein kinase STE11"/>
    <property type="match status" value="1"/>
</dbReference>
<organism evidence="10 11">
    <name type="scientific">Diversispora eburnea</name>
    <dbReference type="NCBI Taxonomy" id="1213867"/>
    <lineage>
        <taxon>Eukaryota</taxon>
        <taxon>Fungi</taxon>
        <taxon>Fungi incertae sedis</taxon>
        <taxon>Mucoromycota</taxon>
        <taxon>Glomeromycotina</taxon>
        <taxon>Glomeromycetes</taxon>
        <taxon>Diversisporales</taxon>
        <taxon>Diversisporaceae</taxon>
        <taxon>Diversispora</taxon>
    </lineage>
</organism>
<feature type="region of interest" description="Disordered" evidence="7">
    <location>
        <begin position="617"/>
        <end position="647"/>
    </location>
</feature>
<dbReference type="InterPro" id="IPR050538">
    <property type="entry name" value="MAP_kinase_kinase_kinase"/>
</dbReference>
<feature type="domain" description="Protein kinase" evidence="8">
    <location>
        <begin position="1118"/>
        <end position="1384"/>
    </location>
</feature>
<evidence type="ECO:0000256" key="4">
    <source>
        <dbReference type="ARBA" id="ARBA00022777"/>
    </source>
</evidence>
<feature type="compositionally biased region" description="Low complexity" evidence="7">
    <location>
        <begin position="257"/>
        <end position="274"/>
    </location>
</feature>
<proteinExistence type="inferred from homology"/>
<feature type="compositionally biased region" description="Polar residues" evidence="7">
    <location>
        <begin position="617"/>
        <end position="631"/>
    </location>
</feature>
<feature type="compositionally biased region" description="Polar residues" evidence="7">
    <location>
        <begin position="781"/>
        <end position="790"/>
    </location>
</feature>
<keyword evidence="4" id="KW-0418">Kinase</keyword>
<feature type="region of interest" description="Disordered" evidence="7">
    <location>
        <begin position="233"/>
        <end position="349"/>
    </location>
</feature>
<comment type="similarity">
    <text evidence="1">Belongs to the protein kinase superfamily. STE Ser/Thr protein kinase family. MAP kinase kinase kinase subfamily.</text>
</comment>
<dbReference type="InterPro" id="IPR017441">
    <property type="entry name" value="Protein_kinase_ATP_BS"/>
</dbReference>
<dbReference type="EMBL" id="CAJVPK010000491">
    <property type="protein sequence ID" value="CAG8517163.1"/>
    <property type="molecule type" value="Genomic_DNA"/>
</dbReference>
<evidence type="ECO:0000313" key="10">
    <source>
        <dbReference type="EMBL" id="CAG8517163.1"/>
    </source>
</evidence>
<feature type="compositionally biased region" description="Polar residues" evidence="7">
    <location>
        <begin position="904"/>
        <end position="923"/>
    </location>
</feature>
<evidence type="ECO:0000313" key="11">
    <source>
        <dbReference type="Proteomes" id="UP000789706"/>
    </source>
</evidence>
<dbReference type="InterPro" id="IPR008271">
    <property type="entry name" value="Ser/Thr_kinase_AS"/>
</dbReference>
<protein>
    <submittedName>
        <fullName evidence="10">10280_t:CDS:1</fullName>
    </submittedName>
</protein>
<name>A0A9N9F8Q8_9GLOM</name>
<feature type="compositionally biased region" description="Polar residues" evidence="7">
    <location>
        <begin position="1"/>
        <end position="18"/>
    </location>
</feature>
<dbReference type="PANTHER" id="PTHR48016">
    <property type="entry name" value="MAP KINASE KINASE KINASE SSK2-RELATED-RELATED"/>
    <property type="match status" value="1"/>
</dbReference>
<keyword evidence="3 6" id="KW-0547">Nucleotide-binding</keyword>
<dbReference type="PANTHER" id="PTHR48016:SF48">
    <property type="entry name" value="SERINE_THREONINE-PROTEIN KINASE BCK1_SLK1_SSP31"/>
    <property type="match status" value="1"/>
</dbReference>
<keyword evidence="5 6" id="KW-0067">ATP-binding</keyword>
<feature type="compositionally biased region" description="Polar residues" evidence="7">
    <location>
        <begin position="935"/>
        <end position="953"/>
    </location>
</feature>
<evidence type="ECO:0000256" key="1">
    <source>
        <dbReference type="ARBA" id="ARBA00006529"/>
    </source>
</evidence>
<evidence type="ECO:0000256" key="7">
    <source>
        <dbReference type="SAM" id="MobiDB-lite"/>
    </source>
</evidence>
<dbReference type="PROSITE" id="PS00108">
    <property type="entry name" value="PROTEIN_KINASE_ST"/>
    <property type="match status" value="1"/>
</dbReference>
<evidence type="ECO:0000256" key="6">
    <source>
        <dbReference type="PROSITE-ProRule" id="PRU10141"/>
    </source>
</evidence>
<feature type="compositionally biased region" description="Polar residues" evidence="7">
    <location>
        <begin position="829"/>
        <end position="841"/>
    </location>
</feature>
<feature type="region of interest" description="Disordered" evidence="7">
    <location>
        <begin position="1089"/>
        <end position="1110"/>
    </location>
</feature>
<evidence type="ECO:0000259" key="9">
    <source>
        <dbReference type="PROSITE" id="PS50105"/>
    </source>
</evidence>
<feature type="region of interest" description="Disordered" evidence="7">
    <location>
        <begin position="695"/>
        <end position="966"/>
    </location>
</feature>
<dbReference type="GO" id="GO:0005524">
    <property type="term" value="F:ATP binding"/>
    <property type="evidence" value="ECO:0007669"/>
    <property type="project" value="UniProtKB-UniRule"/>
</dbReference>
<dbReference type="Pfam" id="PF00069">
    <property type="entry name" value="Pkinase"/>
    <property type="match status" value="1"/>
</dbReference>
<dbReference type="SMART" id="SM00220">
    <property type="entry name" value="S_TKc"/>
    <property type="match status" value="1"/>
</dbReference>
<feature type="compositionally biased region" description="Polar residues" evidence="7">
    <location>
        <begin position="1010"/>
        <end position="1022"/>
    </location>
</feature>
<feature type="region of interest" description="Disordered" evidence="7">
    <location>
        <begin position="1045"/>
        <end position="1077"/>
    </location>
</feature>
<dbReference type="SUPFAM" id="SSF56112">
    <property type="entry name" value="Protein kinase-like (PK-like)"/>
    <property type="match status" value="1"/>
</dbReference>
<dbReference type="Proteomes" id="UP000789706">
    <property type="component" value="Unassembled WGS sequence"/>
</dbReference>
<feature type="compositionally biased region" description="Polar residues" evidence="7">
    <location>
        <begin position="855"/>
        <end position="866"/>
    </location>
</feature>
<dbReference type="GO" id="GO:0000196">
    <property type="term" value="P:cell integrity MAPK cascade"/>
    <property type="evidence" value="ECO:0007669"/>
    <property type="project" value="UniProtKB-ARBA"/>
</dbReference>
<dbReference type="Gene3D" id="1.10.510.10">
    <property type="entry name" value="Transferase(Phosphotransferase) domain 1"/>
    <property type="match status" value="1"/>
</dbReference>
<dbReference type="Gene3D" id="1.10.150.50">
    <property type="entry name" value="Transcription Factor, Ets-1"/>
    <property type="match status" value="1"/>
</dbReference>
<feature type="binding site" evidence="6">
    <location>
        <position position="1147"/>
    </location>
    <ligand>
        <name>ATP</name>
        <dbReference type="ChEBI" id="CHEBI:30616"/>
    </ligand>
</feature>
<feature type="compositionally biased region" description="Low complexity" evidence="7">
    <location>
        <begin position="312"/>
        <end position="323"/>
    </location>
</feature>
<dbReference type="InterPro" id="IPR000719">
    <property type="entry name" value="Prot_kinase_dom"/>
</dbReference>
<dbReference type="PROSITE" id="PS50011">
    <property type="entry name" value="PROTEIN_KINASE_DOM"/>
    <property type="match status" value="1"/>
</dbReference>
<dbReference type="SUPFAM" id="SSF47769">
    <property type="entry name" value="SAM/Pointed domain"/>
    <property type="match status" value="1"/>
</dbReference>
<feature type="compositionally biased region" description="Basic residues" evidence="7">
    <location>
        <begin position="396"/>
        <end position="412"/>
    </location>
</feature>
<feature type="compositionally biased region" description="Basic and acidic residues" evidence="7">
    <location>
        <begin position="768"/>
        <end position="780"/>
    </location>
</feature>
<dbReference type="FunFam" id="1.10.510.10:FF:000182">
    <property type="entry name" value="MAP kinase kinase kinase mkh1"/>
    <property type="match status" value="1"/>
</dbReference>
<feature type="compositionally biased region" description="Basic and acidic residues" evidence="7">
    <location>
        <begin position="234"/>
        <end position="251"/>
    </location>
</feature>
<evidence type="ECO:0000256" key="3">
    <source>
        <dbReference type="ARBA" id="ARBA00022741"/>
    </source>
</evidence>
<gene>
    <name evidence="10" type="ORF">DEBURN_LOCUS5476</name>
</gene>
<feature type="domain" description="SAM" evidence="9">
    <location>
        <begin position="174"/>
        <end position="238"/>
    </location>
</feature>
<feature type="region of interest" description="Disordered" evidence="7">
    <location>
        <begin position="1"/>
        <end position="74"/>
    </location>
</feature>
<evidence type="ECO:0000256" key="5">
    <source>
        <dbReference type="ARBA" id="ARBA00022840"/>
    </source>
</evidence>
<dbReference type="InterPro" id="IPR013761">
    <property type="entry name" value="SAM/pointed_sf"/>
</dbReference>
<reference evidence="10" key="1">
    <citation type="submission" date="2021-06" db="EMBL/GenBank/DDBJ databases">
        <authorList>
            <person name="Kallberg Y."/>
            <person name="Tangrot J."/>
            <person name="Rosling A."/>
        </authorList>
    </citation>
    <scope>NUCLEOTIDE SEQUENCE</scope>
    <source>
        <strain evidence="10">AZ414A</strain>
    </source>
</reference>
<dbReference type="InterPro" id="IPR011009">
    <property type="entry name" value="Kinase-like_dom_sf"/>
</dbReference>
<dbReference type="SMART" id="SM00454">
    <property type="entry name" value="SAM"/>
    <property type="match status" value="1"/>
</dbReference>
<feature type="compositionally biased region" description="Basic and acidic residues" evidence="7">
    <location>
        <begin position="1045"/>
        <end position="1065"/>
    </location>
</feature>
<comment type="caution">
    <text evidence="10">The sequence shown here is derived from an EMBL/GenBank/DDBJ whole genome shotgun (WGS) entry which is preliminary data.</text>
</comment>
<evidence type="ECO:0000259" key="8">
    <source>
        <dbReference type="PROSITE" id="PS50011"/>
    </source>
</evidence>
<feature type="region of interest" description="Disordered" evidence="7">
    <location>
        <begin position="1010"/>
        <end position="1033"/>
    </location>
</feature>
<dbReference type="InterPro" id="IPR001660">
    <property type="entry name" value="SAM"/>
</dbReference>